<feature type="domain" description="EH" evidence="3">
    <location>
        <begin position="26"/>
        <end position="113"/>
    </location>
</feature>
<keyword evidence="5" id="KW-1185">Reference proteome</keyword>
<dbReference type="OrthoDB" id="524326at2759"/>
<evidence type="ECO:0000313" key="5">
    <source>
        <dbReference type="Proteomes" id="UP001149813"/>
    </source>
</evidence>
<reference evidence="4" key="1">
    <citation type="submission" date="2022-07" db="EMBL/GenBank/DDBJ databases">
        <title>Phylogenomic reconstructions and comparative analyses of Kickxellomycotina fungi.</title>
        <authorList>
            <person name="Reynolds N.K."/>
            <person name="Stajich J.E."/>
            <person name="Barry K."/>
            <person name="Grigoriev I.V."/>
            <person name="Crous P."/>
            <person name="Smith M.E."/>
        </authorList>
    </citation>
    <scope>NUCLEOTIDE SEQUENCE</scope>
    <source>
        <strain evidence="4">NBRC 32514</strain>
    </source>
</reference>
<comment type="caution">
    <text evidence="4">The sequence shown here is derived from an EMBL/GenBank/DDBJ whole genome shotgun (WGS) entry which is preliminary data.</text>
</comment>
<dbReference type="Gene3D" id="6.10.250.3150">
    <property type="match status" value="1"/>
</dbReference>
<feature type="compositionally biased region" description="Basic and acidic residues" evidence="2">
    <location>
        <begin position="1"/>
        <end position="10"/>
    </location>
</feature>
<feature type="region of interest" description="Disordered" evidence="2">
    <location>
        <begin position="1"/>
        <end position="21"/>
    </location>
</feature>
<dbReference type="SUPFAM" id="SSF47473">
    <property type="entry name" value="EF-hand"/>
    <property type="match status" value="1"/>
</dbReference>
<name>A0A9W8CTF2_9FUNG</name>
<dbReference type="GO" id="GO:0006897">
    <property type="term" value="P:endocytosis"/>
    <property type="evidence" value="ECO:0007669"/>
    <property type="project" value="TreeGrafter"/>
</dbReference>
<dbReference type="PANTHER" id="PTHR11216:SF170">
    <property type="entry name" value="DYNAMIN ASSOCIATED PROTEIN 160, ISOFORM D"/>
    <property type="match status" value="1"/>
</dbReference>
<feature type="region of interest" description="Disordered" evidence="2">
    <location>
        <begin position="215"/>
        <end position="246"/>
    </location>
</feature>
<protein>
    <recommendedName>
        <fullName evidence="3">EH domain-containing protein</fullName>
    </recommendedName>
</protein>
<dbReference type="PROSITE" id="PS50031">
    <property type="entry name" value="EH"/>
    <property type="match status" value="1"/>
</dbReference>
<feature type="compositionally biased region" description="Low complexity" evidence="2">
    <location>
        <begin position="444"/>
        <end position="453"/>
    </location>
</feature>
<feature type="coiled-coil region" evidence="1">
    <location>
        <begin position="380"/>
        <end position="407"/>
    </location>
</feature>
<dbReference type="InterPro" id="IPR000261">
    <property type="entry name" value="EH_dom"/>
</dbReference>
<evidence type="ECO:0000259" key="3">
    <source>
        <dbReference type="PROSITE" id="PS50031"/>
    </source>
</evidence>
<feature type="coiled-coil region" evidence="1">
    <location>
        <begin position="303"/>
        <end position="330"/>
    </location>
</feature>
<keyword evidence="1" id="KW-0175">Coiled coil</keyword>
<dbReference type="AlphaFoldDB" id="A0A9W8CTF2"/>
<dbReference type="GO" id="GO:0005886">
    <property type="term" value="C:plasma membrane"/>
    <property type="evidence" value="ECO:0007669"/>
    <property type="project" value="TreeGrafter"/>
</dbReference>
<feature type="region of interest" description="Disordered" evidence="2">
    <location>
        <begin position="428"/>
        <end position="459"/>
    </location>
</feature>
<evidence type="ECO:0000256" key="1">
    <source>
        <dbReference type="SAM" id="Coils"/>
    </source>
</evidence>
<dbReference type="Proteomes" id="UP001149813">
    <property type="component" value="Unassembled WGS sequence"/>
</dbReference>
<dbReference type="SMART" id="SM00027">
    <property type="entry name" value="EH"/>
    <property type="match status" value="1"/>
</dbReference>
<accession>A0A9W8CTF2</accession>
<dbReference type="GO" id="GO:0005737">
    <property type="term" value="C:cytoplasm"/>
    <property type="evidence" value="ECO:0007669"/>
    <property type="project" value="TreeGrafter"/>
</dbReference>
<dbReference type="GO" id="GO:0016197">
    <property type="term" value="P:endosomal transport"/>
    <property type="evidence" value="ECO:0007669"/>
    <property type="project" value="TreeGrafter"/>
</dbReference>
<organism evidence="4 5">
    <name type="scientific">Coemansia erecta</name>
    <dbReference type="NCBI Taxonomy" id="147472"/>
    <lineage>
        <taxon>Eukaryota</taxon>
        <taxon>Fungi</taxon>
        <taxon>Fungi incertae sedis</taxon>
        <taxon>Zoopagomycota</taxon>
        <taxon>Kickxellomycotina</taxon>
        <taxon>Kickxellomycetes</taxon>
        <taxon>Kickxellales</taxon>
        <taxon>Kickxellaceae</taxon>
        <taxon>Coemansia</taxon>
    </lineage>
</organism>
<dbReference type="EMBL" id="JANBOJ010000095">
    <property type="protein sequence ID" value="KAJ1722787.1"/>
    <property type="molecule type" value="Genomic_DNA"/>
</dbReference>
<feature type="compositionally biased region" description="Low complexity" evidence="2">
    <location>
        <begin position="227"/>
        <end position="246"/>
    </location>
</feature>
<evidence type="ECO:0000313" key="4">
    <source>
        <dbReference type="EMBL" id="KAJ1722787.1"/>
    </source>
</evidence>
<dbReference type="Pfam" id="PF12763">
    <property type="entry name" value="EH"/>
    <property type="match status" value="1"/>
</dbReference>
<dbReference type="InterPro" id="IPR011992">
    <property type="entry name" value="EF-hand-dom_pair"/>
</dbReference>
<dbReference type="Gene3D" id="1.10.238.10">
    <property type="entry name" value="EF-hand"/>
    <property type="match status" value="1"/>
</dbReference>
<evidence type="ECO:0000256" key="2">
    <source>
        <dbReference type="SAM" id="MobiDB-lite"/>
    </source>
</evidence>
<dbReference type="PANTHER" id="PTHR11216">
    <property type="entry name" value="EH DOMAIN"/>
    <property type="match status" value="1"/>
</dbReference>
<proteinExistence type="predicted"/>
<gene>
    <name evidence="4" type="ORF">LPJ53_002843</name>
</gene>
<sequence>MRAVADKRSPAESPSHRRPWRPTLPELRVYNHLFSLVDTELRGVVSSRCVGELLEKTNLHTANIRLIIRLADTNSQQQITRREFYMALKMVSLAQSGRPIALESLNEPSPLPSFDGIDTRTVAEGKGYSQLLRYTPQPTIEVDRIISQAHDLDSHSIYHAPTGNQRGANILFSNSMTPPKSPSICSSSSDSLYDLSIKDDAADLNDSRSFMAATPQLRHFAPSRPVSTASSSNPRSSTSSLNSLSAKSASLPVPNLSINTNLSPYISSGNKSTSDIQSVDSVTELLARIDFMTSATACSNRTRSSSELQLEKSQQLRVELEKKMSQLHTMYSAEVDHNQQLSARICSEEEQISSLSAQISNAQKNIAYVAHQRIQLVDRLQKVEAHQREIRQQMENANIEAKKCSEDVTLLDNKMFGMERKMVRMQRHMRNQGSSVPAVQRVGSSESYGSRSSDAFSYSSGADTVYKRYETTKRNRLSTVFRKSAAA</sequence>